<protein>
    <recommendedName>
        <fullName evidence="2">PiggyBac transposable element-derived protein domain-containing protein</fullName>
    </recommendedName>
</protein>
<dbReference type="Proteomes" id="UP001283361">
    <property type="component" value="Unassembled WGS sequence"/>
</dbReference>
<organism evidence="3 4">
    <name type="scientific">Elysia crispata</name>
    <name type="common">lettuce slug</name>
    <dbReference type="NCBI Taxonomy" id="231223"/>
    <lineage>
        <taxon>Eukaryota</taxon>
        <taxon>Metazoa</taxon>
        <taxon>Spiralia</taxon>
        <taxon>Lophotrochozoa</taxon>
        <taxon>Mollusca</taxon>
        <taxon>Gastropoda</taxon>
        <taxon>Heterobranchia</taxon>
        <taxon>Euthyneura</taxon>
        <taxon>Panpulmonata</taxon>
        <taxon>Sacoglossa</taxon>
        <taxon>Placobranchoidea</taxon>
        <taxon>Plakobranchidae</taxon>
        <taxon>Elysia</taxon>
    </lineage>
</organism>
<feature type="compositionally biased region" description="Low complexity" evidence="1">
    <location>
        <begin position="1"/>
        <end position="14"/>
    </location>
</feature>
<evidence type="ECO:0000256" key="1">
    <source>
        <dbReference type="SAM" id="MobiDB-lite"/>
    </source>
</evidence>
<name>A0AAE1DRL4_9GAST</name>
<dbReference type="EMBL" id="JAWDGP010002817">
    <property type="protein sequence ID" value="KAK3779730.1"/>
    <property type="molecule type" value="Genomic_DNA"/>
</dbReference>
<evidence type="ECO:0000313" key="3">
    <source>
        <dbReference type="EMBL" id="KAK3779730.1"/>
    </source>
</evidence>
<feature type="domain" description="PiggyBac transposable element-derived protein" evidence="2">
    <location>
        <begin position="72"/>
        <end position="132"/>
    </location>
</feature>
<keyword evidence="4" id="KW-1185">Reference proteome</keyword>
<dbReference type="Pfam" id="PF13843">
    <property type="entry name" value="DDE_Tnp_1_7"/>
    <property type="match status" value="1"/>
</dbReference>
<feature type="compositionally biased region" description="Polar residues" evidence="1">
    <location>
        <begin position="66"/>
        <end position="77"/>
    </location>
</feature>
<sequence length="141" mass="16303">MLENLNNYSDSDCLLSDDDDPPYAGSRSSSNSSSNGSETDHDYAGLNLSIAIAERCPQHRVKDKATTLTSTQNQPKQSVFEKPLRPLDKRHHIFTDRFYTSMPLLKYLKTRRFYYTDTVDVCRKDFPPEIKTLKLDFFQIK</sequence>
<reference evidence="3" key="1">
    <citation type="journal article" date="2023" name="G3 (Bethesda)">
        <title>A reference genome for the long-term kleptoplast-retaining sea slug Elysia crispata morphotype clarki.</title>
        <authorList>
            <person name="Eastman K.E."/>
            <person name="Pendleton A.L."/>
            <person name="Shaikh M.A."/>
            <person name="Suttiyut T."/>
            <person name="Ogas R."/>
            <person name="Tomko P."/>
            <person name="Gavelis G."/>
            <person name="Widhalm J.R."/>
            <person name="Wisecaver J.H."/>
        </authorList>
    </citation>
    <scope>NUCLEOTIDE SEQUENCE</scope>
    <source>
        <strain evidence="3">ECLA1</strain>
    </source>
</reference>
<feature type="region of interest" description="Disordered" evidence="1">
    <location>
        <begin position="61"/>
        <end position="82"/>
    </location>
</feature>
<dbReference type="InterPro" id="IPR029526">
    <property type="entry name" value="PGBD"/>
</dbReference>
<evidence type="ECO:0000259" key="2">
    <source>
        <dbReference type="Pfam" id="PF13843"/>
    </source>
</evidence>
<evidence type="ECO:0000313" key="4">
    <source>
        <dbReference type="Proteomes" id="UP001283361"/>
    </source>
</evidence>
<gene>
    <name evidence="3" type="ORF">RRG08_013685</name>
</gene>
<proteinExistence type="predicted"/>
<accession>A0AAE1DRL4</accession>
<comment type="caution">
    <text evidence="3">The sequence shown here is derived from an EMBL/GenBank/DDBJ whole genome shotgun (WGS) entry which is preliminary data.</text>
</comment>
<feature type="region of interest" description="Disordered" evidence="1">
    <location>
        <begin position="1"/>
        <end position="42"/>
    </location>
</feature>
<dbReference type="AlphaFoldDB" id="A0AAE1DRL4"/>
<feature type="compositionally biased region" description="Low complexity" evidence="1">
    <location>
        <begin position="25"/>
        <end position="37"/>
    </location>
</feature>